<dbReference type="SUPFAM" id="SSF48403">
    <property type="entry name" value="Ankyrin repeat"/>
    <property type="match status" value="1"/>
</dbReference>
<dbReference type="InterPro" id="IPR018272">
    <property type="entry name" value="PRANC_domain"/>
</dbReference>
<proteinExistence type="predicted"/>
<dbReference type="PROSITE" id="PS50297">
    <property type="entry name" value="ANK_REP_REGION"/>
    <property type="match status" value="1"/>
</dbReference>
<gene>
    <name evidence="5" type="primary">SWPV1-015</name>
</gene>
<accession>A0A1V0S7M9</accession>
<dbReference type="Gene3D" id="1.25.40.20">
    <property type="entry name" value="Ankyrin repeat-containing domain"/>
    <property type="match status" value="3"/>
</dbReference>
<dbReference type="PANTHER" id="PTHR24198">
    <property type="entry name" value="ANKYRIN REPEAT AND PROTEIN KINASE DOMAIN-CONTAINING PROTEIN"/>
    <property type="match status" value="1"/>
</dbReference>
<dbReference type="Proteomes" id="UP000315116">
    <property type="component" value="Segment"/>
</dbReference>
<evidence type="ECO:0000313" key="6">
    <source>
        <dbReference type="Proteomes" id="UP000315116"/>
    </source>
</evidence>
<dbReference type="Pfam" id="PF00023">
    <property type="entry name" value="Ank"/>
    <property type="match status" value="1"/>
</dbReference>
<keyword evidence="1" id="KW-0677">Repeat</keyword>
<evidence type="ECO:0000256" key="3">
    <source>
        <dbReference type="PROSITE-ProRule" id="PRU00023"/>
    </source>
</evidence>
<dbReference type="Pfam" id="PF12796">
    <property type="entry name" value="Ank_2"/>
    <property type="match status" value="2"/>
</dbReference>
<evidence type="ECO:0000259" key="4">
    <source>
        <dbReference type="Pfam" id="PF09372"/>
    </source>
</evidence>
<evidence type="ECO:0000256" key="1">
    <source>
        <dbReference type="ARBA" id="ARBA00022737"/>
    </source>
</evidence>
<feature type="repeat" description="ANK" evidence="3">
    <location>
        <begin position="288"/>
        <end position="320"/>
    </location>
</feature>
<sequence>MNICKIYKSLYYDNYDFDNYIATLKQYIEDWEYNESMHDCIHCKLMEIEWMIRKFDSSIIDVPKNPLHQAIQARNVSVVKYLLKEKNFDVNIKDPYTKHSPLYTLSYIPNMEVIYAFLEISRENIRIISNYINKAKKLNLVKSVSIAILKEVIKGNNYLTNSDLKKLNESIIKEELIIAKMLLDNGADINLVDDDDGRTPLCNAVINGNIELVKMFIDISDKEKIYSNYEIFDLAVISGYIDMVKEIVENHNFKRKDYVLCNAASSKHIEMVKYLLAIGLDVNVRNLYNETPLHKAVKSGCLEMVELILQYGCMVNVKDILSLTPLDHASSYPDIVRILLENDADPNITDAEHTSTALRYAQSNIISSRHIITYIVLNEHRFYKNNKNREGFKINCNIIKNIPEYENIKDSCEKELKALDSIKISRNHSLKTFVLYKNIKLLSYLSRSIKVRNIDTESFFNYGSILKKSIYNALEHLEKLEESLDIINGLLKFTYWNILPIEIRNKIIFFLNDNDILLITSHNNDLKKCN</sequence>
<dbReference type="EMBL" id="KX857216">
    <property type="protein sequence ID" value="ARF02632.1"/>
    <property type="molecule type" value="Genomic_DNA"/>
</dbReference>
<protein>
    <submittedName>
        <fullName evidence="5">SWPV1-015</fullName>
    </submittedName>
</protein>
<evidence type="ECO:0000313" key="5">
    <source>
        <dbReference type="EMBL" id="ARF02632.1"/>
    </source>
</evidence>
<keyword evidence="2 3" id="KW-0040">ANK repeat</keyword>
<dbReference type="InterPro" id="IPR002110">
    <property type="entry name" value="Ankyrin_rpt"/>
</dbReference>
<dbReference type="Pfam" id="PF09372">
    <property type="entry name" value="PRANC"/>
    <property type="match status" value="1"/>
</dbReference>
<organism evidence="5 6">
    <name type="scientific">Shearwaterpox virus</name>
    <dbReference type="NCBI Taxonomy" id="1974596"/>
    <lineage>
        <taxon>Viruses</taxon>
        <taxon>Varidnaviria</taxon>
        <taxon>Bamfordvirae</taxon>
        <taxon>Nucleocytoviricota</taxon>
        <taxon>Pokkesviricetes</taxon>
        <taxon>Chitovirales</taxon>
        <taxon>Poxviridae</taxon>
        <taxon>Chordopoxvirinae</taxon>
        <taxon>Avipoxvirus</taxon>
        <taxon>Avipoxvirus canarypox</taxon>
        <taxon>Canarypox virus</taxon>
    </lineage>
</organism>
<dbReference type="SMART" id="SM00248">
    <property type="entry name" value="ANK"/>
    <property type="match status" value="6"/>
</dbReference>
<feature type="domain" description="PRANC" evidence="4">
    <location>
        <begin position="428"/>
        <end position="518"/>
    </location>
</feature>
<evidence type="ECO:0000256" key="2">
    <source>
        <dbReference type="ARBA" id="ARBA00023043"/>
    </source>
</evidence>
<dbReference type="PANTHER" id="PTHR24198:SF165">
    <property type="entry name" value="ANKYRIN REPEAT-CONTAINING PROTEIN-RELATED"/>
    <property type="match status" value="1"/>
</dbReference>
<reference evidence="5 6" key="1">
    <citation type="journal article" date="2017" name="BMC Genomics">
        <title>Genomic characterization of two novel pathogenic avipoxviruses isolated from pacific shearwaters (Ardenna spp.).</title>
        <authorList>
            <person name="Sarker S."/>
            <person name="Das S."/>
            <person name="Lavers J.L."/>
            <person name="Hutton I."/>
            <person name="Helbig K."/>
            <person name="Imbery J."/>
            <person name="Upton C."/>
            <person name="Raidal S.R."/>
        </authorList>
    </citation>
    <scope>NUCLEOTIDE SEQUENCE [LARGE SCALE GENOMIC DNA]</scope>
    <source>
        <strain evidence="5 6">SWPV-1</strain>
    </source>
</reference>
<name>A0A1V0S7M9_CNPV</name>
<dbReference type="InterPro" id="IPR036770">
    <property type="entry name" value="Ankyrin_rpt-contain_sf"/>
</dbReference>
<dbReference type="PROSITE" id="PS50088">
    <property type="entry name" value="ANK_REPEAT"/>
    <property type="match status" value="1"/>
</dbReference>